<dbReference type="OMA" id="ERSENHQ"/>
<dbReference type="PANTHER" id="PTHR14003">
    <property type="entry name" value="TRANSCRIPTIONAL REPRESSOR PROTEIN YY"/>
    <property type="match status" value="1"/>
</dbReference>
<keyword evidence="2" id="KW-0677">Repeat</keyword>
<dbReference type="Pfam" id="PF00096">
    <property type="entry name" value="zf-C2H2"/>
    <property type="match status" value="2"/>
</dbReference>
<dbReference type="InterPro" id="IPR036236">
    <property type="entry name" value="Znf_C2H2_sf"/>
</dbReference>
<dbReference type="Gene3D" id="3.30.160.60">
    <property type="entry name" value="Classic Zinc Finger"/>
    <property type="match status" value="2"/>
</dbReference>
<evidence type="ECO:0000256" key="4">
    <source>
        <dbReference type="ARBA" id="ARBA00022833"/>
    </source>
</evidence>
<evidence type="ECO:0000256" key="2">
    <source>
        <dbReference type="ARBA" id="ARBA00022737"/>
    </source>
</evidence>
<keyword evidence="9" id="KW-1185">Reference proteome</keyword>
<evidence type="ECO:0000256" key="6">
    <source>
        <dbReference type="SAM" id="MobiDB-lite"/>
    </source>
</evidence>
<dbReference type="OrthoDB" id="6077919at2759"/>
<organism evidence="8">
    <name type="scientific">Absidia glauca</name>
    <name type="common">Pin mould</name>
    <dbReference type="NCBI Taxonomy" id="4829"/>
    <lineage>
        <taxon>Eukaryota</taxon>
        <taxon>Fungi</taxon>
        <taxon>Fungi incertae sedis</taxon>
        <taxon>Mucoromycota</taxon>
        <taxon>Mucoromycotina</taxon>
        <taxon>Mucoromycetes</taxon>
        <taxon>Mucorales</taxon>
        <taxon>Cunninghamellaceae</taxon>
        <taxon>Absidia</taxon>
    </lineage>
</organism>
<proteinExistence type="predicted"/>
<dbReference type="PROSITE" id="PS50157">
    <property type="entry name" value="ZINC_FINGER_C2H2_2"/>
    <property type="match status" value="2"/>
</dbReference>
<dbReference type="FunFam" id="3.30.160.60:FF:000110">
    <property type="entry name" value="Zinc finger protein-like"/>
    <property type="match status" value="1"/>
</dbReference>
<dbReference type="AlphaFoldDB" id="A0A163JIW6"/>
<dbReference type="PANTHER" id="PTHR14003:SF19">
    <property type="entry name" value="YY2 TRANSCRIPTION FACTOR"/>
    <property type="match status" value="1"/>
</dbReference>
<dbReference type="SMART" id="SM00355">
    <property type="entry name" value="ZnF_C2H2"/>
    <property type="match status" value="2"/>
</dbReference>
<dbReference type="InterPro" id="IPR013087">
    <property type="entry name" value="Znf_C2H2_type"/>
</dbReference>
<evidence type="ECO:0000256" key="5">
    <source>
        <dbReference type="PROSITE-ProRule" id="PRU00042"/>
    </source>
</evidence>
<evidence type="ECO:0000313" key="9">
    <source>
        <dbReference type="Proteomes" id="UP000078561"/>
    </source>
</evidence>
<feature type="compositionally biased region" description="Polar residues" evidence="6">
    <location>
        <begin position="31"/>
        <end position="58"/>
    </location>
</feature>
<feature type="region of interest" description="Disordered" evidence="6">
    <location>
        <begin position="1"/>
        <end position="117"/>
    </location>
</feature>
<reference evidence="8" key="1">
    <citation type="submission" date="2016-04" db="EMBL/GenBank/DDBJ databases">
        <authorList>
            <person name="Evans L.H."/>
            <person name="Alamgir A."/>
            <person name="Owens N."/>
            <person name="Weber N.D."/>
            <person name="Virtaneva K."/>
            <person name="Barbian K."/>
            <person name="Babar A."/>
            <person name="Rosenke K."/>
        </authorList>
    </citation>
    <scope>NUCLEOTIDE SEQUENCE [LARGE SCALE GENOMIC DNA]</scope>
    <source>
        <strain evidence="8">CBS 101.48</strain>
    </source>
</reference>
<keyword evidence="4" id="KW-0862">Zinc</keyword>
<sequence>MFHLTNHSICHYEKEPTASAGSPRRRHRTTKSVSSLPTELQHLSLQGPSPMINNTALNPSAPPSWMLSSPSQPPQPPRRTTPTTHMRSLSELDPPPAINRATTTTPPPTTNRSSPPLCTIRHLASHHRRAASANTVDFMLPHTMDENLTHKTDDTANSATPRYVCPYCYKRFSRPSSLRIHTYSHTGEKPFVCPVMGCGRRFSVQSNQRRHLRVHKQQQRPFKSPLAESSS</sequence>
<dbReference type="GO" id="GO:0008270">
    <property type="term" value="F:zinc ion binding"/>
    <property type="evidence" value="ECO:0007669"/>
    <property type="project" value="UniProtKB-KW"/>
</dbReference>
<dbReference type="STRING" id="4829.A0A163JIW6"/>
<dbReference type="PROSITE" id="PS00028">
    <property type="entry name" value="ZINC_FINGER_C2H2_1"/>
    <property type="match status" value="2"/>
</dbReference>
<accession>A0A163JIW6</accession>
<dbReference type="GO" id="GO:0000978">
    <property type="term" value="F:RNA polymerase II cis-regulatory region sequence-specific DNA binding"/>
    <property type="evidence" value="ECO:0007669"/>
    <property type="project" value="TreeGrafter"/>
</dbReference>
<protein>
    <recommendedName>
        <fullName evidence="7">C2H2-type domain-containing protein</fullName>
    </recommendedName>
</protein>
<feature type="compositionally biased region" description="Low complexity" evidence="6">
    <location>
        <begin position="98"/>
        <end position="116"/>
    </location>
</feature>
<gene>
    <name evidence="8" type="primary">ABSGL_05289.1 scaffold 6884</name>
</gene>
<dbReference type="EMBL" id="LT552933">
    <property type="protein sequence ID" value="SAL99644.1"/>
    <property type="molecule type" value="Genomic_DNA"/>
</dbReference>
<dbReference type="Proteomes" id="UP000078561">
    <property type="component" value="Unassembled WGS sequence"/>
</dbReference>
<dbReference type="GO" id="GO:0000981">
    <property type="term" value="F:DNA-binding transcription factor activity, RNA polymerase II-specific"/>
    <property type="evidence" value="ECO:0007669"/>
    <property type="project" value="TreeGrafter"/>
</dbReference>
<evidence type="ECO:0000313" key="8">
    <source>
        <dbReference type="EMBL" id="SAL99644.1"/>
    </source>
</evidence>
<dbReference type="GO" id="GO:0031519">
    <property type="term" value="C:PcG protein complex"/>
    <property type="evidence" value="ECO:0007669"/>
    <property type="project" value="TreeGrafter"/>
</dbReference>
<evidence type="ECO:0000256" key="1">
    <source>
        <dbReference type="ARBA" id="ARBA00022723"/>
    </source>
</evidence>
<dbReference type="GO" id="GO:0005667">
    <property type="term" value="C:transcription regulator complex"/>
    <property type="evidence" value="ECO:0007669"/>
    <property type="project" value="TreeGrafter"/>
</dbReference>
<evidence type="ECO:0000256" key="3">
    <source>
        <dbReference type="ARBA" id="ARBA00022771"/>
    </source>
</evidence>
<dbReference type="GO" id="GO:0000785">
    <property type="term" value="C:chromatin"/>
    <property type="evidence" value="ECO:0007669"/>
    <property type="project" value="TreeGrafter"/>
</dbReference>
<evidence type="ECO:0000259" key="7">
    <source>
        <dbReference type="PROSITE" id="PS50157"/>
    </source>
</evidence>
<feature type="domain" description="C2H2-type" evidence="7">
    <location>
        <begin position="191"/>
        <end position="220"/>
    </location>
</feature>
<feature type="domain" description="C2H2-type" evidence="7">
    <location>
        <begin position="163"/>
        <end position="190"/>
    </location>
</feature>
<name>A0A163JIW6_ABSGL</name>
<keyword evidence="3 5" id="KW-0863">Zinc-finger</keyword>
<dbReference type="SUPFAM" id="SSF57667">
    <property type="entry name" value="beta-beta-alpha zinc fingers"/>
    <property type="match status" value="1"/>
</dbReference>
<dbReference type="InParanoid" id="A0A163JIW6"/>
<keyword evidence="1" id="KW-0479">Metal-binding</keyword>